<dbReference type="InterPro" id="IPR029063">
    <property type="entry name" value="SAM-dependent_MTases_sf"/>
</dbReference>
<keyword evidence="2" id="KW-1185">Reference proteome</keyword>
<proteinExistence type="predicted"/>
<reference evidence="1 2" key="1">
    <citation type="journal article" date="2020" name="ISME J.">
        <title>Uncovering the hidden diversity of litter-decomposition mechanisms in mushroom-forming fungi.</title>
        <authorList>
            <person name="Floudas D."/>
            <person name="Bentzer J."/>
            <person name="Ahren D."/>
            <person name="Johansson T."/>
            <person name="Persson P."/>
            <person name="Tunlid A."/>
        </authorList>
    </citation>
    <scope>NUCLEOTIDE SEQUENCE [LARGE SCALE GENOMIC DNA]</scope>
    <source>
        <strain evidence="1 2">CBS 406.79</strain>
    </source>
</reference>
<dbReference type="PANTHER" id="PTHR43591:SF50">
    <property type="entry name" value="METHYLTRANSFERASE DOMAIN-CONTAINING PROTEIN-RELATED"/>
    <property type="match status" value="1"/>
</dbReference>
<dbReference type="EMBL" id="JAACJN010000046">
    <property type="protein sequence ID" value="KAF5383925.1"/>
    <property type="molecule type" value="Genomic_DNA"/>
</dbReference>
<dbReference type="AlphaFoldDB" id="A0A8H5HJ43"/>
<evidence type="ECO:0000313" key="1">
    <source>
        <dbReference type="EMBL" id="KAF5383925.1"/>
    </source>
</evidence>
<sequence length="554" mass="62806">MRAKGGASRPISILHRILVAAFENRLSLKPEPGTLQTGDRVLESGVGTGIWAIEFFEKNKEEGTVLDIECIDISDKQFPKTHLPNIHLSIHSVIDLPREWSGTFSYAHQRLLILSLNDGRWRKALNELFRVLAPGGWVELLEHDSTESSFGVGPYSKKLVSLLSELFADKGLIANLKTYLPSILEEVGFVDIRWEARRFSIGSGDGYQYPSKQWQIGWLGAKQSMVKGGYVQSGEEYEEIMEKSNLEWENSTKANTKASAMDVNKHPSRMDSDLKDQRYYASQEYILPADQSETRRLNLQHRTIVRAYENRLFLAPVTLNSGDRVLESGAGTGIWAFEFFRKNEREGIVLDIECTDISDQQFPEAYPPNIHFSVHSVIELPREWTGTFSYVHQRLLIGALDDSRWRKALSELFRVLAHGGWVELVEHDATESSFDVGPHSKKLVSLLSVMYADRGIISNLGTYLPRILEEVGFVDVHWEARRTTIGPSEEDGYRSEEFREIYMGMKQAVVNAGGYGFVQTGEEYAELLQGSTKEWNDLNGEANYGFYSVFARKP</sequence>
<dbReference type="Proteomes" id="UP000518752">
    <property type="component" value="Unassembled WGS sequence"/>
</dbReference>
<evidence type="ECO:0008006" key="3">
    <source>
        <dbReference type="Google" id="ProtNLM"/>
    </source>
</evidence>
<dbReference type="OrthoDB" id="184880at2759"/>
<dbReference type="Gene3D" id="3.40.50.150">
    <property type="entry name" value="Vaccinia Virus protein VP39"/>
    <property type="match status" value="2"/>
</dbReference>
<comment type="caution">
    <text evidence="1">The sequence shown here is derived from an EMBL/GenBank/DDBJ whole genome shotgun (WGS) entry which is preliminary data.</text>
</comment>
<organism evidence="1 2">
    <name type="scientific">Collybiopsis confluens</name>
    <dbReference type="NCBI Taxonomy" id="2823264"/>
    <lineage>
        <taxon>Eukaryota</taxon>
        <taxon>Fungi</taxon>
        <taxon>Dikarya</taxon>
        <taxon>Basidiomycota</taxon>
        <taxon>Agaricomycotina</taxon>
        <taxon>Agaricomycetes</taxon>
        <taxon>Agaricomycetidae</taxon>
        <taxon>Agaricales</taxon>
        <taxon>Marasmiineae</taxon>
        <taxon>Omphalotaceae</taxon>
        <taxon>Collybiopsis</taxon>
    </lineage>
</organism>
<gene>
    <name evidence="1" type="ORF">D9757_007409</name>
</gene>
<name>A0A8H5HJ43_9AGAR</name>
<dbReference type="Pfam" id="PF13489">
    <property type="entry name" value="Methyltransf_23"/>
    <property type="match status" value="2"/>
</dbReference>
<protein>
    <recommendedName>
        <fullName evidence="3">S-adenosyl-L-methionine-dependent methyltransferase</fullName>
    </recommendedName>
</protein>
<dbReference type="PANTHER" id="PTHR43591">
    <property type="entry name" value="METHYLTRANSFERASE"/>
    <property type="match status" value="1"/>
</dbReference>
<evidence type="ECO:0000313" key="2">
    <source>
        <dbReference type="Proteomes" id="UP000518752"/>
    </source>
</evidence>
<dbReference type="SUPFAM" id="SSF53335">
    <property type="entry name" value="S-adenosyl-L-methionine-dependent methyltransferases"/>
    <property type="match status" value="2"/>
</dbReference>
<dbReference type="CDD" id="cd02440">
    <property type="entry name" value="AdoMet_MTases"/>
    <property type="match status" value="2"/>
</dbReference>
<accession>A0A8H5HJ43</accession>